<evidence type="ECO:0000256" key="1">
    <source>
        <dbReference type="SAM" id="Phobius"/>
    </source>
</evidence>
<dbReference type="PANTHER" id="PTHR35395:SF1">
    <property type="entry name" value="DUF6536 DOMAIN-CONTAINING PROTEIN"/>
    <property type="match status" value="1"/>
</dbReference>
<keyword evidence="1" id="KW-1133">Transmembrane helix</keyword>
<feature type="transmembrane region" description="Helical" evidence="1">
    <location>
        <begin position="289"/>
        <end position="310"/>
    </location>
</feature>
<dbReference type="PANTHER" id="PTHR35395">
    <property type="entry name" value="DUF6536 DOMAIN-CONTAINING PROTEIN"/>
    <property type="match status" value="1"/>
</dbReference>
<accession>A0A2J6RQT8</accession>
<keyword evidence="1" id="KW-0472">Membrane</keyword>
<evidence type="ECO:0000313" key="2">
    <source>
        <dbReference type="EMBL" id="PMD40888.1"/>
    </source>
</evidence>
<dbReference type="STRING" id="1149755.A0A2J6RQT8"/>
<reference evidence="2 3" key="1">
    <citation type="submission" date="2016-04" db="EMBL/GenBank/DDBJ databases">
        <title>A degradative enzymes factory behind the ericoid mycorrhizal symbiosis.</title>
        <authorList>
            <consortium name="DOE Joint Genome Institute"/>
            <person name="Martino E."/>
            <person name="Morin E."/>
            <person name="Grelet G."/>
            <person name="Kuo A."/>
            <person name="Kohler A."/>
            <person name="Daghino S."/>
            <person name="Barry K."/>
            <person name="Choi C."/>
            <person name="Cichocki N."/>
            <person name="Clum A."/>
            <person name="Copeland A."/>
            <person name="Hainaut M."/>
            <person name="Haridas S."/>
            <person name="Labutti K."/>
            <person name="Lindquist E."/>
            <person name="Lipzen A."/>
            <person name="Khouja H.-R."/>
            <person name="Murat C."/>
            <person name="Ohm R."/>
            <person name="Olson A."/>
            <person name="Spatafora J."/>
            <person name="Veneault-Fourrey C."/>
            <person name="Henrissat B."/>
            <person name="Grigoriev I."/>
            <person name="Martin F."/>
            <person name="Perotto S."/>
        </authorList>
    </citation>
    <scope>NUCLEOTIDE SEQUENCE [LARGE SCALE GENOMIC DNA]</scope>
    <source>
        <strain evidence="2 3">F</strain>
    </source>
</reference>
<keyword evidence="1" id="KW-0812">Transmembrane</keyword>
<dbReference type="EMBL" id="KZ613945">
    <property type="protein sequence ID" value="PMD40888.1"/>
    <property type="molecule type" value="Genomic_DNA"/>
</dbReference>
<evidence type="ECO:0000313" key="3">
    <source>
        <dbReference type="Proteomes" id="UP000235786"/>
    </source>
</evidence>
<keyword evidence="3" id="KW-1185">Reference proteome</keyword>
<name>A0A2J6RQT8_HYAVF</name>
<dbReference type="AlphaFoldDB" id="A0A2J6RQT8"/>
<sequence>MAIDYCLVQRTDLAGKCLLQCSLVIMICVLGANAVKLTCRKFILLTYLEPVLATIGDGIASFLERPNPFTVNRPFLTRAQARIFKRLGVGGKVRYHQPRIALRWWNAPSRPRWIITLSLYTIAIIVVSLLLTMGNSNLTDQSISIPTPYSIGFRIYNSYATLDIFSTSSFSPTAADFSSNSLLLSLATVANLQQVIVSCLYFAYNTVYTSMVSADEFRRFSSHRKALRTTDPKGQQRSTYRLSFPWTYALPLALCSSVLHWLVSQSLFISRTEILDTYGKTEWISYMEVGYLPLAILLAFSFGTGMFVGLDLERGSKVKAARTG</sequence>
<gene>
    <name evidence="2" type="ORF">L207DRAFT_512319</name>
</gene>
<feature type="transmembrane region" description="Helical" evidence="1">
    <location>
        <begin position="113"/>
        <end position="133"/>
    </location>
</feature>
<feature type="transmembrane region" description="Helical" evidence="1">
    <location>
        <begin position="246"/>
        <end position="269"/>
    </location>
</feature>
<proteinExistence type="predicted"/>
<protein>
    <submittedName>
        <fullName evidence="2">Uncharacterized protein</fullName>
    </submittedName>
</protein>
<dbReference type="Proteomes" id="UP000235786">
    <property type="component" value="Unassembled WGS sequence"/>
</dbReference>
<dbReference type="OrthoDB" id="5429634at2759"/>
<organism evidence="2 3">
    <name type="scientific">Hyaloscypha variabilis (strain UAMH 11265 / GT02V1 / F)</name>
    <name type="common">Meliniomyces variabilis</name>
    <dbReference type="NCBI Taxonomy" id="1149755"/>
    <lineage>
        <taxon>Eukaryota</taxon>
        <taxon>Fungi</taxon>
        <taxon>Dikarya</taxon>
        <taxon>Ascomycota</taxon>
        <taxon>Pezizomycotina</taxon>
        <taxon>Leotiomycetes</taxon>
        <taxon>Helotiales</taxon>
        <taxon>Hyaloscyphaceae</taxon>
        <taxon>Hyaloscypha</taxon>
        <taxon>Hyaloscypha variabilis</taxon>
    </lineage>
</organism>